<dbReference type="EMBL" id="WOCE01000014">
    <property type="protein sequence ID" value="KAE9600091.1"/>
    <property type="molecule type" value="Genomic_DNA"/>
</dbReference>
<dbReference type="Proteomes" id="UP000447434">
    <property type="component" value="Chromosome 14"/>
</dbReference>
<evidence type="ECO:0000313" key="2">
    <source>
        <dbReference type="Proteomes" id="UP000447434"/>
    </source>
</evidence>
<protein>
    <submittedName>
        <fullName evidence="1">Putative RNA-directed DNA polymerase</fullName>
    </submittedName>
</protein>
<gene>
    <name evidence="1" type="ORF">Lalb_Chr14g0369271</name>
</gene>
<dbReference type="CDD" id="cd09272">
    <property type="entry name" value="RNase_HI_RT_Ty1"/>
    <property type="match status" value="1"/>
</dbReference>
<keyword evidence="1" id="KW-0695">RNA-directed DNA polymerase</keyword>
<keyword evidence="1" id="KW-0808">Transferase</keyword>
<dbReference type="InterPro" id="IPR043502">
    <property type="entry name" value="DNA/RNA_pol_sf"/>
</dbReference>
<reference evidence="2" key="1">
    <citation type="journal article" date="2020" name="Nat. Commun.">
        <title>Genome sequence of the cluster root forming white lupin.</title>
        <authorList>
            <person name="Hufnagel B."/>
            <person name="Marques A."/>
            <person name="Soriano A."/>
            <person name="Marques L."/>
            <person name="Divol F."/>
            <person name="Doumas P."/>
            <person name="Sallet E."/>
            <person name="Mancinotti D."/>
            <person name="Carrere S."/>
            <person name="Marande W."/>
            <person name="Arribat S."/>
            <person name="Keller J."/>
            <person name="Huneau C."/>
            <person name="Blein T."/>
            <person name="Aime D."/>
            <person name="Laguerre M."/>
            <person name="Taylor J."/>
            <person name="Schubert V."/>
            <person name="Nelson M."/>
            <person name="Geu-Flores F."/>
            <person name="Crespi M."/>
            <person name="Gallardo-Guerrero K."/>
            <person name="Delaux P.-M."/>
            <person name="Salse J."/>
            <person name="Berges H."/>
            <person name="Guyot R."/>
            <person name="Gouzy J."/>
            <person name="Peret B."/>
        </authorList>
    </citation>
    <scope>NUCLEOTIDE SEQUENCE [LARGE SCALE GENOMIC DNA]</scope>
    <source>
        <strain evidence="2">cv. Amiga</strain>
    </source>
</reference>
<accession>A0A6A4PD23</accession>
<dbReference type="OrthoDB" id="414945at2759"/>
<sequence length="255" mass="28809">MEYNSKIHSNLGTPLVDPTSYRRLRGKLLYLTHTTPDMCFVVGCLSQFLSSPTSAHYQVATRILRYLNNSPGQGLFFSSTNTTIIKGYSDSDWAACLDTRRSVTGWCFFLGNALISWKSKRQQIVSKSSSEAEYRALVMAACEAQWLLSLLKDLNISHSSPISLFRDNKSTLHIAANPVFHERTKHIEIDCHVVRERVQNNIIHLLPISTSFQIADIFTKSLNPSHFRKFISKLGLLNIHMLACGDVKNRLSSCQ</sequence>
<dbReference type="PANTHER" id="PTHR11439">
    <property type="entry name" value="GAG-POL-RELATED RETROTRANSPOSON"/>
    <property type="match status" value="1"/>
</dbReference>
<dbReference type="GO" id="GO:0003964">
    <property type="term" value="F:RNA-directed DNA polymerase activity"/>
    <property type="evidence" value="ECO:0007669"/>
    <property type="project" value="UniProtKB-KW"/>
</dbReference>
<name>A0A6A4PD23_LUPAL</name>
<comment type="caution">
    <text evidence="1">The sequence shown here is derived from an EMBL/GenBank/DDBJ whole genome shotgun (WGS) entry which is preliminary data.</text>
</comment>
<organism evidence="1 2">
    <name type="scientific">Lupinus albus</name>
    <name type="common">White lupine</name>
    <name type="synonym">Lupinus termis</name>
    <dbReference type="NCBI Taxonomy" id="3870"/>
    <lineage>
        <taxon>Eukaryota</taxon>
        <taxon>Viridiplantae</taxon>
        <taxon>Streptophyta</taxon>
        <taxon>Embryophyta</taxon>
        <taxon>Tracheophyta</taxon>
        <taxon>Spermatophyta</taxon>
        <taxon>Magnoliopsida</taxon>
        <taxon>eudicotyledons</taxon>
        <taxon>Gunneridae</taxon>
        <taxon>Pentapetalae</taxon>
        <taxon>rosids</taxon>
        <taxon>fabids</taxon>
        <taxon>Fabales</taxon>
        <taxon>Fabaceae</taxon>
        <taxon>Papilionoideae</taxon>
        <taxon>50 kb inversion clade</taxon>
        <taxon>genistoids sensu lato</taxon>
        <taxon>core genistoids</taxon>
        <taxon>Genisteae</taxon>
        <taxon>Lupinus</taxon>
    </lineage>
</organism>
<keyword evidence="2" id="KW-1185">Reference proteome</keyword>
<keyword evidence="1" id="KW-0548">Nucleotidyltransferase</keyword>
<dbReference type="PANTHER" id="PTHR11439:SF454">
    <property type="match status" value="1"/>
</dbReference>
<proteinExistence type="predicted"/>
<evidence type="ECO:0000313" key="1">
    <source>
        <dbReference type="EMBL" id="KAE9600091.1"/>
    </source>
</evidence>
<dbReference type="AlphaFoldDB" id="A0A6A4PD23"/>
<dbReference type="SUPFAM" id="SSF56672">
    <property type="entry name" value="DNA/RNA polymerases"/>
    <property type="match status" value="1"/>
</dbReference>